<dbReference type="GO" id="GO:0006511">
    <property type="term" value="P:ubiquitin-dependent protein catabolic process"/>
    <property type="evidence" value="ECO:0007669"/>
    <property type="project" value="TreeGrafter"/>
</dbReference>
<comment type="subunit">
    <text evidence="15">Interacts with INCA1. Interacts with TMEM43, ENDOD1, TMEM33 and TMED1 to form a complex capable of modulating innate immune signaling through the cGAS-STING pathway. Interacts with UBE2J1; this interaction is important for SQSTM1 ubiquitination.</text>
</comment>
<reference evidence="21" key="2">
    <citation type="submission" date="2025-09" db="UniProtKB">
        <authorList>
            <consortium name="Ensembl"/>
        </authorList>
    </citation>
    <scope>IDENTIFICATION</scope>
</reference>
<dbReference type="PANTHER" id="PTHR22696">
    <property type="entry name" value="E3 UBIQUITIN-PROTEIN LIGASE RNF26"/>
    <property type="match status" value="1"/>
</dbReference>
<evidence type="ECO:0000256" key="15">
    <source>
        <dbReference type="ARBA" id="ARBA00063040"/>
    </source>
</evidence>
<dbReference type="Pfam" id="PF13920">
    <property type="entry name" value="zf-C3HC4_3"/>
    <property type="match status" value="1"/>
</dbReference>
<comment type="catalytic activity">
    <reaction evidence="1">
        <text>S-ubiquitinyl-[E2 ubiquitin-conjugating enzyme]-L-cysteine + [acceptor protein]-L-lysine = [E2 ubiquitin-conjugating enzyme]-L-cysteine + N(6)-ubiquitinyl-[acceptor protein]-L-lysine.</text>
        <dbReference type="EC" id="2.3.2.27"/>
    </reaction>
</comment>
<dbReference type="InterPro" id="IPR040089">
    <property type="entry name" value="RNF26_mRING-HC-C3HC5"/>
</dbReference>
<dbReference type="PROSITE" id="PS50089">
    <property type="entry name" value="ZF_RING_2"/>
    <property type="match status" value="1"/>
</dbReference>
<keyword evidence="9" id="KW-0833">Ubl conjugation pathway</keyword>
<keyword evidence="12 19" id="KW-1133">Transmembrane helix</keyword>
<comment type="subcellular location">
    <subcellularLocation>
        <location evidence="2">Endoplasmic reticulum membrane</location>
        <topology evidence="2">Multi-pass membrane protein</topology>
    </subcellularLocation>
</comment>
<sequence length="421" mass="45835">MDLLFVLLRGLRLALDLLLLLLDVNFFLVSSLVSALLWLLAAVGSLPAAAAAGALACWDGLLLSLGSVGRAALGALQGLSAVLRSCCCGLEGLKVLGHLLSHLALRGKELLHRELCGLLGCGQALARQVCEGLAIGTSLLAYLVNSLVNVCLIGMQNLFTLAVALWDSLASPFLRVTDLLAAFLAHVSSGAIAVSILLWSPCQMAFELLASAAQLFVTTFFVNIYGLGLLVLIVAVGALVFNPGLLWTLTDCVLGYLNTLPSYHRLQRDVWRLYQVAVLTLGMAMTSQTWRRLVDWSLQVTNWSQGARPALGRSVAGQHLQPHREEPGTSWGKAQRRQQLNAGARDAEGAADNDPWMLLKEQEERKKCVICQDQTKTVLLLPCRHLCLCQECTEVLLQQAIYQRNCPLCRQMILQTLNVYL</sequence>
<feature type="domain" description="RING-type" evidence="20">
    <location>
        <begin position="368"/>
        <end position="410"/>
    </location>
</feature>
<evidence type="ECO:0000256" key="14">
    <source>
        <dbReference type="ARBA" id="ARBA00057605"/>
    </source>
</evidence>
<dbReference type="SUPFAM" id="SSF57850">
    <property type="entry name" value="RING/U-box"/>
    <property type="match status" value="1"/>
</dbReference>
<evidence type="ECO:0000256" key="6">
    <source>
        <dbReference type="ARBA" id="ARBA00022692"/>
    </source>
</evidence>
<dbReference type="InterPro" id="IPR013083">
    <property type="entry name" value="Znf_RING/FYVE/PHD"/>
</dbReference>
<feature type="transmembrane region" description="Helical" evidence="19">
    <location>
        <begin position="139"/>
        <end position="159"/>
    </location>
</feature>
<comment type="pathway">
    <text evidence="3">Protein modification; protein ubiquitination.</text>
</comment>
<evidence type="ECO:0000256" key="18">
    <source>
        <dbReference type="PROSITE-ProRule" id="PRU00175"/>
    </source>
</evidence>
<evidence type="ECO:0000256" key="2">
    <source>
        <dbReference type="ARBA" id="ARBA00004477"/>
    </source>
</evidence>
<evidence type="ECO:0000313" key="22">
    <source>
        <dbReference type="Proteomes" id="UP000694522"/>
    </source>
</evidence>
<dbReference type="GO" id="GO:0005789">
    <property type="term" value="C:endoplasmic reticulum membrane"/>
    <property type="evidence" value="ECO:0007669"/>
    <property type="project" value="UniProtKB-SubCell"/>
</dbReference>
<evidence type="ECO:0000256" key="9">
    <source>
        <dbReference type="ARBA" id="ARBA00022786"/>
    </source>
</evidence>
<dbReference type="PANTHER" id="PTHR22696:SF1">
    <property type="entry name" value="E3 UBIQUITIN-PROTEIN LIGASE RNF26"/>
    <property type="match status" value="1"/>
</dbReference>
<evidence type="ECO:0000256" key="3">
    <source>
        <dbReference type="ARBA" id="ARBA00004906"/>
    </source>
</evidence>
<evidence type="ECO:0000256" key="11">
    <source>
        <dbReference type="ARBA" id="ARBA00022833"/>
    </source>
</evidence>
<keyword evidence="6 19" id="KW-0812">Transmembrane</keyword>
<dbReference type="FunFam" id="3.30.40.10:FF:000387">
    <property type="entry name" value="RING finger protein 26"/>
    <property type="match status" value="1"/>
</dbReference>
<dbReference type="SMART" id="SM00184">
    <property type="entry name" value="RING"/>
    <property type="match status" value="1"/>
</dbReference>
<evidence type="ECO:0000256" key="13">
    <source>
        <dbReference type="ARBA" id="ARBA00023136"/>
    </source>
</evidence>
<evidence type="ECO:0000256" key="17">
    <source>
        <dbReference type="ARBA" id="ARBA00075536"/>
    </source>
</evidence>
<keyword evidence="5" id="KW-0808">Transferase</keyword>
<keyword evidence="7" id="KW-0479">Metal-binding</keyword>
<dbReference type="GO" id="GO:0016567">
    <property type="term" value="P:protein ubiquitination"/>
    <property type="evidence" value="ECO:0007669"/>
    <property type="project" value="TreeGrafter"/>
</dbReference>
<name>A0A8B9G1G0_9PSIT</name>
<keyword evidence="8 18" id="KW-0863">Zinc-finger</keyword>
<comment type="function">
    <text evidence="14">E3 ubiquitin-protein ligase that plays a key role in endosome organization by retaining vesicles in the perinuclear cloud. Acts as a platform for perinuclear positioning of the endosomal system by mediating ubiquitination of SQSTM1 through interaction with the ubiquitin conjugating enzyme UBE2J1. Ubiquitinated SQSTM1 attracts specific vesicle-associated adapters, forming a molecular bridge that restrains cognate vesicles in the perinuclear region and organizes the endosomal pathway for efficient cargo transport. Also acts as a regulator of type I interferon production in response to viral infection by mediating the formation of 'Lys-11'-linked polyubiquitin chains on TMEM173/STING, leading to stabilize TMEM173/STING. Also required to limit type I interferon response by promoting autophagic degradation of IRF3.</text>
</comment>
<dbReference type="InterPro" id="IPR001841">
    <property type="entry name" value="Znf_RING"/>
</dbReference>
<keyword evidence="10" id="KW-0256">Endoplasmic reticulum</keyword>
<reference evidence="21" key="1">
    <citation type="submission" date="2025-08" db="UniProtKB">
        <authorList>
            <consortium name="Ensembl"/>
        </authorList>
    </citation>
    <scope>IDENTIFICATION</scope>
</reference>
<evidence type="ECO:0000256" key="8">
    <source>
        <dbReference type="ARBA" id="ARBA00022771"/>
    </source>
</evidence>
<protein>
    <recommendedName>
        <fullName evidence="16">E3 ubiquitin-protein ligase RNF26</fullName>
        <ecNumber evidence="4">2.3.2.27</ecNumber>
    </recommendedName>
    <alternativeName>
        <fullName evidence="17">RING finger protein 26</fullName>
    </alternativeName>
</protein>
<evidence type="ECO:0000313" key="21">
    <source>
        <dbReference type="Ensembl" id="ENSACOP00000018168.1"/>
    </source>
</evidence>
<organism evidence="21 22">
    <name type="scientific">Amazona collaria</name>
    <name type="common">yellow-billed parrot</name>
    <dbReference type="NCBI Taxonomy" id="241587"/>
    <lineage>
        <taxon>Eukaryota</taxon>
        <taxon>Metazoa</taxon>
        <taxon>Chordata</taxon>
        <taxon>Craniata</taxon>
        <taxon>Vertebrata</taxon>
        <taxon>Euteleostomi</taxon>
        <taxon>Archelosauria</taxon>
        <taxon>Archosauria</taxon>
        <taxon>Dinosauria</taxon>
        <taxon>Saurischia</taxon>
        <taxon>Theropoda</taxon>
        <taxon>Coelurosauria</taxon>
        <taxon>Aves</taxon>
        <taxon>Neognathae</taxon>
        <taxon>Neoaves</taxon>
        <taxon>Telluraves</taxon>
        <taxon>Australaves</taxon>
        <taxon>Psittaciformes</taxon>
        <taxon>Psittacidae</taxon>
        <taxon>Amazona</taxon>
    </lineage>
</organism>
<feature type="transmembrane region" description="Helical" evidence="19">
    <location>
        <begin position="179"/>
        <end position="199"/>
    </location>
</feature>
<evidence type="ECO:0000256" key="16">
    <source>
        <dbReference type="ARBA" id="ARBA00067352"/>
    </source>
</evidence>
<evidence type="ECO:0000256" key="1">
    <source>
        <dbReference type="ARBA" id="ARBA00000900"/>
    </source>
</evidence>
<dbReference type="Proteomes" id="UP000694522">
    <property type="component" value="Unplaced"/>
</dbReference>
<keyword evidence="11" id="KW-0862">Zinc</keyword>
<dbReference type="GO" id="GO:0061630">
    <property type="term" value="F:ubiquitin protein ligase activity"/>
    <property type="evidence" value="ECO:0007669"/>
    <property type="project" value="UniProtKB-EC"/>
</dbReference>
<evidence type="ECO:0000256" key="4">
    <source>
        <dbReference type="ARBA" id="ARBA00012483"/>
    </source>
</evidence>
<evidence type="ECO:0000256" key="19">
    <source>
        <dbReference type="SAM" id="Phobius"/>
    </source>
</evidence>
<evidence type="ECO:0000259" key="20">
    <source>
        <dbReference type="PROSITE" id="PS50089"/>
    </source>
</evidence>
<dbReference type="GO" id="GO:0008270">
    <property type="term" value="F:zinc ion binding"/>
    <property type="evidence" value="ECO:0007669"/>
    <property type="project" value="UniProtKB-KW"/>
</dbReference>
<evidence type="ECO:0000256" key="12">
    <source>
        <dbReference type="ARBA" id="ARBA00022989"/>
    </source>
</evidence>
<keyword evidence="13 19" id="KW-0472">Membrane</keyword>
<dbReference type="Gene3D" id="3.30.40.10">
    <property type="entry name" value="Zinc/RING finger domain, C3HC4 (zinc finger)"/>
    <property type="match status" value="1"/>
</dbReference>
<evidence type="ECO:0000256" key="10">
    <source>
        <dbReference type="ARBA" id="ARBA00022824"/>
    </source>
</evidence>
<keyword evidence="22" id="KW-1185">Reference proteome</keyword>
<feature type="transmembrane region" description="Helical" evidence="19">
    <location>
        <begin position="220"/>
        <end position="241"/>
    </location>
</feature>
<dbReference type="AlphaFoldDB" id="A0A8B9G1G0"/>
<evidence type="ECO:0000256" key="7">
    <source>
        <dbReference type="ARBA" id="ARBA00022723"/>
    </source>
</evidence>
<accession>A0A8B9G1G0</accession>
<dbReference type="EC" id="2.3.2.27" evidence="4"/>
<dbReference type="CDD" id="cd16788">
    <property type="entry name" value="mRING-HC-C3HC5_RNF26"/>
    <property type="match status" value="1"/>
</dbReference>
<dbReference type="Ensembl" id="ENSACOT00000018831.1">
    <property type="protein sequence ID" value="ENSACOP00000018168.1"/>
    <property type="gene ID" value="ENSACOG00000012548.1"/>
</dbReference>
<proteinExistence type="predicted"/>
<evidence type="ECO:0000256" key="5">
    <source>
        <dbReference type="ARBA" id="ARBA00022679"/>
    </source>
</evidence>